<dbReference type="InterPro" id="IPR016585">
    <property type="entry name" value="Gly/sarc/bet_Rdtase_B_asu/bsu"/>
</dbReference>
<protein>
    <submittedName>
        <fullName evidence="1">Glycine/sarcosine/betaine reductase complex protein B subunits alpha and beta</fullName>
    </submittedName>
</protein>
<name>A0A0S6U5L4_CLOBO</name>
<dbReference type="Pfam" id="PF09338">
    <property type="entry name" value="Gly_reductase"/>
    <property type="match status" value="1"/>
</dbReference>
<dbReference type="HOGENOM" id="CLU_050376_0_0_9"/>
<accession>A0A0S6U5L4</accession>
<reference evidence="1" key="1">
    <citation type="submission" date="2013-10" db="EMBL/GenBank/DDBJ databases">
        <title>Draft genome sequence of Clostridium botulinum type B strain Osaka05.</title>
        <authorList>
            <person name="Sakaguchi Y."/>
            <person name="Hosomi K."/>
            <person name="Uchiyama J."/>
            <person name="Ogura Y."/>
            <person name="Sakaguchi M."/>
            <person name="Kohda T."/>
            <person name="Mukamoto M."/>
            <person name="Misawa N."/>
            <person name="Matsuzaki S."/>
            <person name="Hayashi T."/>
            <person name="Kozaki S."/>
        </authorList>
    </citation>
    <scope>NUCLEOTIDE SEQUENCE</scope>
    <source>
        <strain evidence="1">Osaka05</strain>
    </source>
</reference>
<dbReference type="AlphaFoldDB" id="A0A0S6U5L4"/>
<sequence length="442" mass="48856">MKLQIGNFPVEDIQFGETLFYNDGILTINKKEALDFIKRDEHITEADIFIVKPGDKVRLVPVKEAIEPRIKVEGGKTIFPGFIGEVSKAGEGITYALKGCSVLVVGKHWGGFQDGLIDMSGEGAKYTYFSKLRNIVLVADTDEDFEKNEQQKKNKALRLAGHKLAEYIGQCVKDLIPKEIEEYKLESITKREKEILDLPSVVFVMQPQSQMEEMGYNDLVYGWDANHMVPTFMHPNEVLDGAVVSGSFMPCSSKWSTYDFQNNLTIKRLYKEHGKTINFLGIIMSNLNVALEQKKRAAIFVAQMAKSIGADGAIVAEEGYGNPDADFIECIVALEEVGVKTVGITNECTGRDGQSQPLVTLDEKADAIVSCGNVSELIELPAMETVIGELESLGRDGLSGGWSNDEILGPSVREDRSIIIENNAMFCGDQVSGWSVKTVEEF</sequence>
<dbReference type="RefSeq" id="WP_030034695.1">
    <property type="nucleotide sequence ID" value="NZ_DF384213.1"/>
</dbReference>
<dbReference type="PIRSF" id="PIRSF011588">
    <property type="entry name" value="Gly_sarc_betain_red_a/b"/>
    <property type="match status" value="1"/>
</dbReference>
<dbReference type="EMBL" id="DF384213">
    <property type="protein sequence ID" value="GAE01986.1"/>
    <property type="molecule type" value="Genomic_DNA"/>
</dbReference>
<organism evidence="1">
    <name type="scientific">Clostridium botulinum B str. Osaka05</name>
    <dbReference type="NCBI Taxonomy" id="1407017"/>
    <lineage>
        <taxon>Bacteria</taxon>
        <taxon>Bacillati</taxon>
        <taxon>Bacillota</taxon>
        <taxon>Clostridia</taxon>
        <taxon>Eubacteriales</taxon>
        <taxon>Clostridiaceae</taxon>
        <taxon>Clostridium</taxon>
    </lineage>
</organism>
<dbReference type="GO" id="GO:0050485">
    <property type="term" value="F:oxidoreductase activity, acting on X-H and Y-H to form an X-Y bond, with a disulfide as acceptor"/>
    <property type="evidence" value="ECO:0007669"/>
    <property type="project" value="InterPro"/>
</dbReference>
<proteinExistence type="predicted"/>
<dbReference type="Proteomes" id="UP000054164">
    <property type="component" value="Unassembled WGS sequence"/>
</dbReference>
<gene>
    <name evidence="1" type="ORF">CBO05C_1676</name>
</gene>
<evidence type="ECO:0000313" key="1">
    <source>
        <dbReference type="EMBL" id="GAE01986.1"/>
    </source>
</evidence>
<dbReference type="InterPro" id="IPR015417">
    <property type="entry name" value="Gly_reductase_pB_sua/b"/>
</dbReference>